<reference evidence="9 10" key="1">
    <citation type="journal article" date="2019" name="Sci. Rep.">
        <title>A high-quality genome of Eragrostis curvula grass provides insights into Poaceae evolution and supports new strategies to enhance forage quality.</title>
        <authorList>
            <person name="Carballo J."/>
            <person name="Santos B.A.C.M."/>
            <person name="Zappacosta D."/>
            <person name="Garbus I."/>
            <person name="Selva J.P."/>
            <person name="Gallo C.A."/>
            <person name="Diaz A."/>
            <person name="Albertini E."/>
            <person name="Caccamo M."/>
            <person name="Echenique V."/>
        </authorList>
    </citation>
    <scope>NUCLEOTIDE SEQUENCE [LARGE SCALE GENOMIC DNA]</scope>
    <source>
        <strain evidence="10">cv. Victoria</strain>
        <tissue evidence="9">Leaf</tissue>
    </source>
</reference>
<dbReference type="OrthoDB" id="688470at2759"/>
<dbReference type="PANTHER" id="PTHR10485:SF13">
    <property type="match status" value="1"/>
</dbReference>
<dbReference type="Pfam" id="PF02466">
    <property type="entry name" value="Tim17"/>
    <property type="match status" value="1"/>
</dbReference>
<evidence type="ECO:0000256" key="3">
    <source>
        <dbReference type="ARBA" id="ARBA00022692"/>
    </source>
</evidence>
<organism evidence="9 10">
    <name type="scientific">Eragrostis curvula</name>
    <name type="common">weeping love grass</name>
    <dbReference type="NCBI Taxonomy" id="38414"/>
    <lineage>
        <taxon>Eukaryota</taxon>
        <taxon>Viridiplantae</taxon>
        <taxon>Streptophyta</taxon>
        <taxon>Embryophyta</taxon>
        <taxon>Tracheophyta</taxon>
        <taxon>Spermatophyta</taxon>
        <taxon>Magnoliopsida</taxon>
        <taxon>Liliopsida</taxon>
        <taxon>Poales</taxon>
        <taxon>Poaceae</taxon>
        <taxon>PACMAD clade</taxon>
        <taxon>Chloridoideae</taxon>
        <taxon>Eragrostideae</taxon>
        <taxon>Eragrostidinae</taxon>
        <taxon>Eragrostis</taxon>
    </lineage>
</organism>
<dbReference type="GO" id="GO:0030150">
    <property type="term" value="P:protein import into mitochondrial matrix"/>
    <property type="evidence" value="ECO:0007669"/>
    <property type="project" value="TreeGrafter"/>
</dbReference>
<evidence type="ECO:0000256" key="7">
    <source>
        <dbReference type="ARBA" id="ARBA00023136"/>
    </source>
</evidence>
<evidence type="ECO:0000256" key="6">
    <source>
        <dbReference type="ARBA" id="ARBA00023128"/>
    </source>
</evidence>
<protein>
    <submittedName>
        <fullName evidence="9">Uncharacterized protein</fullName>
    </submittedName>
</protein>
<gene>
    <name evidence="9" type="ORF">EJB05_49523</name>
</gene>
<dbReference type="Gramene" id="TVU06316">
    <property type="protein sequence ID" value="TVU06316"/>
    <property type="gene ID" value="EJB05_49523"/>
</dbReference>
<sequence length="268" mass="29280">MPLCDEVPVFHYRLIDYVGNSFLIGAGGGSVFHLISGLRNPLDGDRLAGAILAVWTNVPRVAGRYGAFGALLCIFQTAVARARRRDEDHWASIVGAAAASSLFVARQGATVAAGAALLGATYATGFAALDVYLDRRMASWKTQRYRPLRAPVAVVTEGEKDRFEGHQFLLYGEKFEVTPEDMWDHNNGITREDADMDATMLRGRRGRGGLDQQPDDLVPLKPRRMGLTSSLDPVVVRLGEVEEGVEEVVNAGGAREEAVIVDFIHIKW</sequence>
<evidence type="ECO:0000313" key="10">
    <source>
        <dbReference type="Proteomes" id="UP000324897"/>
    </source>
</evidence>
<dbReference type="GO" id="GO:0008320">
    <property type="term" value="F:protein transmembrane transporter activity"/>
    <property type="evidence" value="ECO:0007669"/>
    <property type="project" value="TreeGrafter"/>
</dbReference>
<evidence type="ECO:0000256" key="1">
    <source>
        <dbReference type="ARBA" id="ARBA00004448"/>
    </source>
</evidence>
<comment type="subcellular location">
    <subcellularLocation>
        <location evidence="1">Mitochondrion inner membrane</location>
        <topology evidence="1">Multi-pass membrane protein</topology>
    </subcellularLocation>
</comment>
<keyword evidence="6" id="KW-0496">Mitochondrion</keyword>
<keyword evidence="5 8" id="KW-1133">Transmembrane helix</keyword>
<feature type="transmembrane region" description="Helical" evidence="8">
    <location>
        <begin position="65"/>
        <end position="82"/>
    </location>
</feature>
<keyword evidence="7 8" id="KW-0472">Membrane</keyword>
<dbReference type="AlphaFoldDB" id="A0A5J9T4J8"/>
<evidence type="ECO:0000313" key="9">
    <source>
        <dbReference type="EMBL" id="TVU06316.1"/>
    </source>
</evidence>
<comment type="caution">
    <text evidence="9">The sequence shown here is derived from an EMBL/GenBank/DDBJ whole genome shotgun (WGS) entry which is preliminary data.</text>
</comment>
<evidence type="ECO:0000256" key="4">
    <source>
        <dbReference type="ARBA" id="ARBA00022792"/>
    </source>
</evidence>
<dbReference type="EMBL" id="RWGY01000051">
    <property type="protein sequence ID" value="TVU06316.1"/>
    <property type="molecule type" value="Genomic_DNA"/>
</dbReference>
<evidence type="ECO:0000256" key="2">
    <source>
        <dbReference type="ARBA" id="ARBA00008444"/>
    </source>
</evidence>
<name>A0A5J9T4J8_9POAL</name>
<proteinExistence type="inferred from homology"/>
<feature type="transmembrane region" description="Helical" evidence="8">
    <location>
        <begin position="111"/>
        <end position="133"/>
    </location>
</feature>
<evidence type="ECO:0000256" key="5">
    <source>
        <dbReference type="ARBA" id="ARBA00022989"/>
    </source>
</evidence>
<dbReference type="GO" id="GO:0005744">
    <property type="term" value="C:TIM23 mitochondrial import inner membrane translocase complex"/>
    <property type="evidence" value="ECO:0007669"/>
    <property type="project" value="TreeGrafter"/>
</dbReference>
<comment type="similarity">
    <text evidence="2">Belongs to the Tim17/Tim22/Tim23 family.</text>
</comment>
<keyword evidence="3 8" id="KW-0812">Transmembrane</keyword>
<keyword evidence="10" id="KW-1185">Reference proteome</keyword>
<dbReference type="Proteomes" id="UP000324897">
    <property type="component" value="Unassembled WGS sequence"/>
</dbReference>
<evidence type="ECO:0000256" key="8">
    <source>
        <dbReference type="SAM" id="Phobius"/>
    </source>
</evidence>
<accession>A0A5J9T4J8</accession>
<keyword evidence="4" id="KW-0999">Mitochondrion inner membrane</keyword>
<dbReference type="PANTHER" id="PTHR10485">
    <property type="entry name" value="MITOCHONDRIAL IMPORT INNER MEMBRANE TRANSLOCASE SUBUNIT TIM-17"/>
    <property type="match status" value="1"/>
</dbReference>